<proteinExistence type="predicted"/>
<dbReference type="Proteomes" id="UP000257109">
    <property type="component" value="Unassembled WGS sequence"/>
</dbReference>
<feature type="region of interest" description="Disordered" evidence="1">
    <location>
        <begin position="23"/>
        <end position="52"/>
    </location>
</feature>
<name>A0A371FGC2_MUCPR</name>
<gene>
    <name evidence="2" type="ORF">CR513_42784</name>
</gene>
<feature type="compositionally biased region" description="Basic and acidic residues" evidence="1">
    <location>
        <begin position="40"/>
        <end position="52"/>
    </location>
</feature>
<evidence type="ECO:0000313" key="3">
    <source>
        <dbReference type="Proteomes" id="UP000257109"/>
    </source>
</evidence>
<protein>
    <submittedName>
        <fullName evidence="2">Uncharacterized protein</fullName>
    </submittedName>
</protein>
<dbReference type="Gene3D" id="3.30.420.10">
    <property type="entry name" value="Ribonuclease H-like superfamily/Ribonuclease H"/>
    <property type="match status" value="1"/>
</dbReference>
<evidence type="ECO:0000256" key="1">
    <source>
        <dbReference type="SAM" id="MobiDB-lite"/>
    </source>
</evidence>
<comment type="caution">
    <text evidence="2">The sequence shown here is derived from an EMBL/GenBank/DDBJ whole genome shotgun (WGS) entry which is preliminary data.</text>
</comment>
<organism evidence="2 3">
    <name type="scientific">Mucuna pruriens</name>
    <name type="common">Velvet bean</name>
    <name type="synonym">Dolichos pruriens</name>
    <dbReference type="NCBI Taxonomy" id="157652"/>
    <lineage>
        <taxon>Eukaryota</taxon>
        <taxon>Viridiplantae</taxon>
        <taxon>Streptophyta</taxon>
        <taxon>Embryophyta</taxon>
        <taxon>Tracheophyta</taxon>
        <taxon>Spermatophyta</taxon>
        <taxon>Magnoliopsida</taxon>
        <taxon>eudicotyledons</taxon>
        <taxon>Gunneridae</taxon>
        <taxon>Pentapetalae</taxon>
        <taxon>rosids</taxon>
        <taxon>fabids</taxon>
        <taxon>Fabales</taxon>
        <taxon>Fabaceae</taxon>
        <taxon>Papilionoideae</taxon>
        <taxon>50 kb inversion clade</taxon>
        <taxon>NPAAA clade</taxon>
        <taxon>indigoferoid/millettioid clade</taxon>
        <taxon>Phaseoleae</taxon>
        <taxon>Mucuna</taxon>
    </lineage>
</organism>
<reference evidence="2" key="1">
    <citation type="submission" date="2018-05" db="EMBL/GenBank/DDBJ databases">
        <title>Draft genome of Mucuna pruriens seed.</title>
        <authorList>
            <person name="Nnadi N.E."/>
            <person name="Vos R."/>
            <person name="Hasami M.H."/>
            <person name="Devisetty U.K."/>
            <person name="Aguiy J.C."/>
        </authorList>
    </citation>
    <scope>NUCLEOTIDE SEQUENCE [LARGE SCALE GENOMIC DNA]</scope>
    <source>
        <strain evidence="2">JCA_2017</strain>
    </source>
</reference>
<feature type="compositionally biased region" description="Polar residues" evidence="1">
    <location>
        <begin position="23"/>
        <end position="38"/>
    </location>
</feature>
<keyword evidence="3" id="KW-1185">Reference proteome</keyword>
<feature type="non-terminal residue" evidence="2">
    <location>
        <position position="1"/>
    </location>
</feature>
<dbReference type="InterPro" id="IPR036397">
    <property type="entry name" value="RNaseH_sf"/>
</dbReference>
<accession>A0A371FGC2</accession>
<dbReference type="EMBL" id="QJKJ01009272">
    <property type="protein sequence ID" value="RDX77143.1"/>
    <property type="molecule type" value="Genomic_DNA"/>
</dbReference>
<sequence length="97" mass="11352">MGRWVEELPQVLWSFHTTPHSTTQETPFRLTSKQTQFATRRKEDRSCKGGRIQSKDDQTIKFKGSSKTTLATSLHPIRRTPTKSWRKQANELFDWST</sequence>
<dbReference type="GO" id="GO:0003676">
    <property type="term" value="F:nucleic acid binding"/>
    <property type="evidence" value="ECO:0007669"/>
    <property type="project" value="InterPro"/>
</dbReference>
<evidence type="ECO:0000313" key="2">
    <source>
        <dbReference type="EMBL" id="RDX77143.1"/>
    </source>
</evidence>
<dbReference type="AlphaFoldDB" id="A0A371FGC2"/>